<keyword evidence="2" id="KW-1185">Reference proteome</keyword>
<dbReference type="InterPro" id="IPR007396">
    <property type="entry name" value="TR_PAI2-type"/>
</dbReference>
<name>A0A2N4UL77_9BURK</name>
<dbReference type="PIRSF" id="PIRSF010372">
    <property type="entry name" value="PaiB"/>
    <property type="match status" value="1"/>
</dbReference>
<dbReference type="SUPFAM" id="SSF50475">
    <property type="entry name" value="FMN-binding split barrel"/>
    <property type="match status" value="1"/>
</dbReference>
<dbReference type="Pfam" id="PF04299">
    <property type="entry name" value="FMN_bind_2"/>
    <property type="match status" value="1"/>
</dbReference>
<sequence>MARESGFFRYWRGFSNYLNFCKIMYTPKAFELTDQASQYQVIREYPFGTLVSGGKDELVATHLPFLVTTDARQNVVLQAHIARSNAEFSQLGEGTRVLAIFQGPHSYVSPSWYPSKASSNGKAVPTWNYVAVHVHGTLMIQSDPAWLLEHLTLQTERYERTQPNPWSIDDAPVDYIDAMLRSIVGIEITITDIEAKEKLSQNRPLADQQGVIDSLTKGESSGLQKALSSEIARRMKANIAAR</sequence>
<comment type="caution">
    <text evidence="1">The sequence shown here is derived from an EMBL/GenBank/DDBJ whole genome shotgun (WGS) entry which is preliminary data.</text>
</comment>
<dbReference type="EMBL" id="PDNV01000001">
    <property type="protein sequence ID" value="PLC55735.1"/>
    <property type="molecule type" value="Genomic_DNA"/>
</dbReference>
<gene>
    <name evidence="1" type="ORF">CR155_01390</name>
</gene>
<dbReference type="PANTHER" id="PTHR35802">
    <property type="entry name" value="PROTEASE SYNTHASE AND SPORULATION PROTEIN PAI 2"/>
    <property type="match status" value="1"/>
</dbReference>
<evidence type="ECO:0000313" key="2">
    <source>
        <dbReference type="Proteomes" id="UP000234328"/>
    </source>
</evidence>
<reference evidence="1 2" key="1">
    <citation type="submission" date="2017-10" db="EMBL/GenBank/DDBJ databases">
        <title>Two draft genome sequences of Pusillimonas sp. strains isolated from a nitrate- and radionuclide-contaminated groundwater in Russia.</title>
        <authorList>
            <person name="Grouzdev D.S."/>
            <person name="Tourova T.P."/>
            <person name="Goeva M.A."/>
            <person name="Babich T.L."/>
            <person name="Sokolova D.S."/>
            <person name="Abdullin R."/>
            <person name="Poltaraus A.B."/>
            <person name="Toshchakov S.V."/>
            <person name="Nazina T.N."/>
        </authorList>
    </citation>
    <scope>NUCLEOTIDE SEQUENCE [LARGE SCALE GENOMIC DNA]</scope>
    <source>
        <strain evidence="1 2">JR1/69-2-13</strain>
    </source>
</reference>
<evidence type="ECO:0000313" key="1">
    <source>
        <dbReference type="EMBL" id="PLC55735.1"/>
    </source>
</evidence>
<dbReference type="InterPro" id="IPR012349">
    <property type="entry name" value="Split_barrel_FMN-bd"/>
</dbReference>
<organism evidence="1 2">
    <name type="scientific">Pollutimonas nitritireducens</name>
    <dbReference type="NCBI Taxonomy" id="2045209"/>
    <lineage>
        <taxon>Bacteria</taxon>
        <taxon>Pseudomonadati</taxon>
        <taxon>Pseudomonadota</taxon>
        <taxon>Betaproteobacteria</taxon>
        <taxon>Burkholderiales</taxon>
        <taxon>Alcaligenaceae</taxon>
        <taxon>Pollutimonas</taxon>
    </lineage>
</organism>
<accession>A0A2N4UL77</accession>
<dbReference type="AlphaFoldDB" id="A0A2N4UL77"/>
<dbReference type="Proteomes" id="UP000234328">
    <property type="component" value="Unassembled WGS sequence"/>
</dbReference>
<dbReference type="RefSeq" id="WP_102068217.1">
    <property type="nucleotide sequence ID" value="NZ_PDNV01000001.1"/>
</dbReference>
<dbReference type="Gene3D" id="2.30.110.10">
    <property type="entry name" value="Electron Transport, Fmn-binding Protein, Chain A"/>
    <property type="match status" value="1"/>
</dbReference>
<proteinExistence type="predicted"/>
<dbReference type="PANTHER" id="PTHR35802:SF1">
    <property type="entry name" value="PROTEASE SYNTHASE AND SPORULATION PROTEIN PAI 2"/>
    <property type="match status" value="1"/>
</dbReference>
<protein>
    <submittedName>
        <fullName evidence="1">Transcriptional regulator</fullName>
    </submittedName>
</protein>
<dbReference type="OrthoDB" id="9794948at2"/>